<feature type="transmembrane region" description="Helical" evidence="6">
    <location>
        <begin position="166"/>
        <end position="187"/>
    </location>
</feature>
<comment type="subcellular location">
    <subcellularLocation>
        <location evidence="1">Cell membrane</location>
        <topology evidence="1">Multi-pass membrane protein</topology>
    </subcellularLocation>
</comment>
<protein>
    <submittedName>
        <fullName evidence="7">APC family permease</fullName>
    </submittedName>
</protein>
<feature type="transmembrane region" description="Helical" evidence="6">
    <location>
        <begin position="55"/>
        <end position="79"/>
    </location>
</feature>
<evidence type="ECO:0000313" key="7">
    <source>
        <dbReference type="EMBL" id="MBL3677911.1"/>
    </source>
</evidence>
<organism evidence="7 8">
    <name type="scientific">Leucobacter chromiireducens subsp. solipictus</name>
    <dbReference type="NCBI Taxonomy" id="398235"/>
    <lineage>
        <taxon>Bacteria</taxon>
        <taxon>Bacillati</taxon>
        <taxon>Actinomycetota</taxon>
        <taxon>Actinomycetes</taxon>
        <taxon>Micrococcales</taxon>
        <taxon>Microbacteriaceae</taxon>
        <taxon>Leucobacter</taxon>
    </lineage>
</organism>
<evidence type="ECO:0000256" key="4">
    <source>
        <dbReference type="ARBA" id="ARBA00022989"/>
    </source>
</evidence>
<dbReference type="InterPro" id="IPR050367">
    <property type="entry name" value="APC_superfamily"/>
</dbReference>
<dbReference type="PANTHER" id="PTHR42770:SF16">
    <property type="entry name" value="AMINO ACID PERMEASE"/>
    <property type="match status" value="1"/>
</dbReference>
<evidence type="ECO:0000256" key="5">
    <source>
        <dbReference type="ARBA" id="ARBA00023136"/>
    </source>
</evidence>
<comment type="caution">
    <text evidence="7">The sequence shown here is derived from an EMBL/GenBank/DDBJ whole genome shotgun (WGS) entry which is preliminary data.</text>
</comment>
<gene>
    <name evidence="7" type="ORF">D3230_01135</name>
</gene>
<dbReference type="InterPro" id="IPR002293">
    <property type="entry name" value="AA/rel_permease1"/>
</dbReference>
<evidence type="ECO:0000256" key="1">
    <source>
        <dbReference type="ARBA" id="ARBA00004651"/>
    </source>
</evidence>
<accession>A0ABS1SDB8</accession>
<dbReference type="EMBL" id="QYAC01000001">
    <property type="protein sequence ID" value="MBL3677911.1"/>
    <property type="molecule type" value="Genomic_DNA"/>
</dbReference>
<dbReference type="Proteomes" id="UP001645859">
    <property type="component" value="Unassembled WGS sequence"/>
</dbReference>
<feature type="transmembrane region" description="Helical" evidence="6">
    <location>
        <begin position="139"/>
        <end position="157"/>
    </location>
</feature>
<keyword evidence="5 6" id="KW-0472">Membrane</keyword>
<evidence type="ECO:0000256" key="3">
    <source>
        <dbReference type="ARBA" id="ARBA00022692"/>
    </source>
</evidence>
<feature type="transmembrane region" description="Helical" evidence="6">
    <location>
        <begin position="449"/>
        <end position="470"/>
    </location>
</feature>
<keyword evidence="4 6" id="KW-1133">Transmembrane helix</keyword>
<feature type="transmembrane region" description="Helical" evidence="6">
    <location>
        <begin position="199"/>
        <end position="223"/>
    </location>
</feature>
<dbReference type="Gene3D" id="1.20.1740.10">
    <property type="entry name" value="Amino acid/polyamine transporter I"/>
    <property type="match status" value="1"/>
</dbReference>
<proteinExistence type="predicted"/>
<name>A0ABS1SDB8_9MICO</name>
<keyword evidence="2" id="KW-1003">Cell membrane</keyword>
<dbReference type="PANTHER" id="PTHR42770">
    <property type="entry name" value="AMINO ACID TRANSPORTER-RELATED"/>
    <property type="match status" value="1"/>
</dbReference>
<feature type="transmembrane region" description="Helical" evidence="6">
    <location>
        <begin position="413"/>
        <end position="437"/>
    </location>
</feature>
<feature type="transmembrane region" description="Helical" evidence="6">
    <location>
        <begin position="376"/>
        <end position="401"/>
    </location>
</feature>
<dbReference type="PIRSF" id="PIRSF006060">
    <property type="entry name" value="AA_transporter"/>
    <property type="match status" value="1"/>
</dbReference>
<evidence type="ECO:0000256" key="6">
    <source>
        <dbReference type="SAM" id="Phobius"/>
    </source>
</evidence>
<feature type="transmembrane region" description="Helical" evidence="6">
    <location>
        <begin position="349"/>
        <end position="370"/>
    </location>
</feature>
<dbReference type="Pfam" id="PF13520">
    <property type="entry name" value="AA_permease_2"/>
    <property type="match status" value="1"/>
</dbReference>
<evidence type="ECO:0000256" key="2">
    <source>
        <dbReference type="ARBA" id="ARBA00022475"/>
    </source>
</evidence>
<sequence>MTTTAPHPSTPQAGDTALRGRLGPVSITFMVIAAAAPLTVVGGLVPVGILLGNGIGFPIMFIVAAAILLLFSVGLMALNRHVPGTGTFSSYVAVGLGPRAGAAAAGLALVCYSGVQAAVFSYLGATLSSSIAALGGPELHWTLFTIASIALVGILGYRHIELSSKVLFVVLAAEIGIVLVLGVVVIASGGAEGLDGSPFLLSHILSGSPALGLMFALAGFIGFESTVVYRSEARDPDRTIPRATYGSAILVGLFYAFGTWVLIMAAGPSAIVAEAGADPSGLLTTLTARYLGPLGEIVVAVLFLGSMFAAVLSLHNVISRYQHSMAHRGLAPRGLGAVHPVHGSPHRSALVQVATAAILILLANGVGITADMMFSWGAGIGSVAIAILMAITCVSVIVAFRRAPGRTTLWQRLIAPGLGALGLLIGAVLIVANFPLLVGDARPDGTPTWGPVSITLLVIIAAAPLIAWLLSLTRPLPAERGISE</sequence>
<evidence type="ECO:0000313" key="8">
    <source>
        <dbReference type="Proteomes" id="UP001645859"/>
    </source>
</evidence>
<feature type="transmembrane region" description="Helical" evidence="6">
    <location>
        <begin position="297"/>
        <end position="318"/>
    </location>
</feature>
<keyword evidence="8" id="KW-1185">Reference proteome</keyword>
<feature type="transmembrane region" description="Helical" evidence="6">
    <location>
        <begin position="243"/>
        <end position="263"/>
    </location>
</feature>
<feature type="transmembrane region" description="Helical" evidence="6">
    <location>
        <begin position="27"/>
        <end position="49"/>
    </location>
</feature>
<keyword evidence="3 6" id="KW-0812">Transmembrane</keyword>
<dbReference type="RefSeq" id="WP_202343165.1">
    <property type="nucleotide sequence ID" value="NZ_BAAAPI010000016.1"/>
</dbReference>
<reference evidence="7 8" key="1">
    <citation type="submission" date="2018-09" db="EMBL/GenBank/DDBJ databases">
        <title>Comparative genomics of Leucobacter spp.</title>
        <authorList>
            <person name="Reis A.C."/>
            <person name="Kolvenbach B.A."/>
            <person name="Corvini P.F.X."/>
            <person name="Nunes O.C."/>
        </authorList>
    </citation>
    <scope>NUCLEOTIDE SEQUENCE [LARGE SCALE GENOMIC DNA]</scope>
    <source>
        <strain evidence="7 8">TAN 31504</strain>
    </source>
</reference>